<dbReference type="GO" id="GO:0140291">
    <property type="term" value="P:peptidyl-glutamate ADP-deribosylation"/>
    <property type="evidence" value="ECO:0007669"/>
    <property type="project" value="TreeGrafter"/>
</dbReference>
<comment type="caution">
    <text evidence="3">The sequence shown here is derived from an EMBL/GenBank/DDBJ whole genome shotgun (WGS) entry which is preliminary data.</text>
</comment>
<dbReference type="Pfam" id="PF01661">
    <property type="entry name" value="Macro"/>
    <property type="match status" value="1"/>
</dbReference>
<dbReference type="SMART" id="SM00506">
    <property type="entry name" value="A1pp"/>
    <property type="match status" value="1"/>
</dbReference>
<dbReference type="SUPFAM" id="SSF52949">
    <property type="entry name" value="Macro domain-like"/>
    <property type="match status" value="1"/>
</dbReference>
<accession>E6LQX6</accession>
<name>E6LQX6_9FIRM</name>
<dbReference type="InterPro" id="IPR050892">
    <property type="entry name" value="ADP-ribose_metab_enzymes"/>
</dbReference>
<dbReference type="PANTHER" id="PTHR12521">
    <property type="entry name" value="PROTEIN C6ORF130"/>
    <property type="match status" value="1"/>
</dbReference>
<dbReference type="CDD" id="cd02901">
    <property type="entry name" value="Macro_Poa1p-like"/>
    <property type="match status" value="1"/>
</dbReference>
<evidence type="ECO:0000256" key="1">
    <source>
        <dbReference type="ARBA" id="ARBA00035885"/>
    </source>
</evidence>
<proteinExistence type="predicted"/>
<dbReference type="Gene3D" id="3.40.220.10">
    <property type="entry name" value="Leucine Aminopeptidase, subunit E, domain 1"/>
    <property type="match status" value="1"/>
</dbReference>
<evidence type="ECO:0000313" key="4">
    <source>
        <dbReference type="Proteomes" id="UP000003434"/>
    </source>
</evidence>
<dbReference type="EMBL" id="AEPW01000091">
    <property type="protein sequence ID" value="EFU75745.1"/>
    <property type="molecule type" value="Genomic_DNA"/>
</dbReference>
<dbReference type="InterPro" id="IPR002589">
    <property type="entry name" value="Macro_dom"/>
</dbReference>
<dbReference type="HOGENOM" id="CLU_049707_0_0_9"/>
<sequence length="365" mass="41867">MEVKIGDIFESKCSVIVNTVNCVGVMGKGIAKEFKKRYPDMFSDYVKRCNLGQVRTGKPYVFEEKSGIKILNFPTKEHWRSPSKLSYIVDGLDWFVQNYNRLNISSIAFPPLGCGNGGLDWDVVGPIMYHKLKNLPIEIEIYAPFGINRNETIKDFLSQRVVEEDFTGVSNLKINHKWFLILEAIKEINSNRYSLKVGRTIYQKICYVITRNGVNTGFKFTKGSYGPYSVDAKNSIIRLANSNLITERVCGRMVLLKVADEILVDKDDFSDKEWNAMKKTVDLFGRVKSTEQAEIMSTVLFSYDKLSDAKSKISDKDVYDYVMSWKPHWEKEKSYEVSDTIHNLAMLAFISIEHSNLLLYPTISR</sequence>
<dbReference type="Proteomes" id="UP000003434">
    <property type="component" value="Unassembled WGS sequence"/>
</dbReference>
<dbReference type="InterPro" id="IPR043472">
    <property type="entry name" value="Macro_dom-like"/>
</dbReference>
<feature type="domain" description="Macro" evidence="2">
    <location>
        <begin position="1"/>
        <end position="161"/>
    </location>
</feature>
<organism evidence="3 4">
    <name type="scientific">Lachnoanaerobaculum saburreum DSM 3986</name>
    <dbReference type="NCBI Taxonomy" id="887325"/>
    <lineage>
        <taxon>Bacteria</taxon>
        <taxon>Bacillati</taxon>
        <taxon>Bacillota</taxon>
        <taxon>Clostridia</taxon>
        <taxon>Lachnospirales</taxon>
        <taxon>Lachnospiraceae</taxon>
        <taxon>Lachnoanaerobaculum</taxon>
    </lineage>
</organism>
<comment type="catalytic activity">
    <reaction evidence="1">
        <text>an N-(ADP-alpha-D-ribosyl)-thymidine in DNA + H2O = a thymidine in DNA + ADP-D-ribose</text>
        <dbReference type="Rhea" id="RHEA:71655"/>
        <dbReference type="Rhea" id="RHEA-COMP:13556"/>
        <dbReference type="Rhea" id="RHEA-COMP:18051"/>
        <dbReference type="ChEBI" id="CHEBI:15377"/>
        <dbReference type="ChEBI" id="CHEBI:57967"/>
        <dbReference type="ChEBI" id="CHEBI:137386"/>
        <dbReference type="ChEBI" id="CHEBI:191199"/>
    </reaction>
    <physiologicalReaction direction="left-to-right" evidence="1">
        <dbReference type="Rhea" id="RHEA:71656"/>
    </physiologicalReaction>
</comment>
<dbReference type="eggNOG" id="COG3465">
    <property type="taxonomic scope" value="Bacteria"/>
</dbReference>
<evidence type="ECO:0000259" key="2">
    <source>
        <dbReference type="PROSITE" id="PS51154"/>
    </source>
</evidence>
<dbReference type="RefSeq" id="WP_008752122.1">
    <property type="nucleotide sequence ID" value="NZ_GL622296.1"/>
</dbReference>
<dbReference type="PROSITE" id="PS51154">
    <property type="entry name" value="MACRO"/>
    <property type="match status" value="1"/>
</dbReference>
<dbReference type="AlphaFoldDB" id="E6LQX6"/>
<dbReference type="PANTHER" id="PTHR12521:SF0">
    <property type="entry name" value="ADP-RIBOSE GLYCOHYDROLASE OARD1"/>
    <property type="match status" value="1"/>
</dbReference>
<gene>
    <name evidence="3" type="ORF">HMPREF0381_2361</name>
</gene>
<reference evidence="3 4" key="1">
    <citation type="submission" date="2010-12" db="EMBL/GenBank/DDBJ databases">
        <authorList>
            <person name="Muzny D."/>
            <person name="Qin X."/>
            <person name="Deng J."/>
            <person name="Jiang H."/>
            <person name="Liu Y."/>
            <person name="Qu J."/>
            <person name="Song X.-Z."/>
            <person name="Zhang L."/>
            <person name="Thornton R."/>
            <person name="Coyle M."/>
            <person name="Francisco L."/>
            <person name="Jackson L."/>
            <person name="Javaid M."/>
            <person name="Korchina V."/>
            <person name="Kovar C."/>
            <person name="Mata R."/>
            <person name="Mathew T."/>
            <person name="Ngo R."/>
            <person name="Nguyen L."/>
            <person name="Nguyen N."/>
            <person name="Okwuonu G."/>
            <person name="Ongeri F."/>
            <person name="Pham C."/>
            <person name="Simmons D."/>
            <person name="Wilczek-Boney K."/>
            <person name="Hale W."/>
            <person name="Jakkamsetti A."/>
            <person name="Pham P."/>
            <person name="Ruth R."/>
            <person name="San Lucas F."/>
            <person name="Warren J."/>
            <person name="Zhang J."/>
            <person name="Zhao Z."/>
            <person name="Zhou C."/>
            <person name="Zhu D."/>
            <person name="Lee S."/>
            <person name="Bess C."/>
            <person name="Blankenburg K."/>
            <person name="Forbes L."/>
            <person name="Fu Q."/>
            <person name="Gubbala S."/>
            <person name="Hirani K."/>
            <person name="Jayaseelan J.C."/>
            <person name="Lara F."/>
            <person name="Munidasa M."/>
            <person name="Palculict T."/>
            <person name="Patil S."/>
            <person name="Pu L.-L."/>
            <person name="Saada N."/>
            <person name="Tang L."/>
            <person name="Weissenberger G."/>
            <person name="Zhu Y."/>
            <person name="Hemphill L."/>
            <person name="Shang Y."/>
            <person name="Youmans B."/>
            <person name="Ayvaz T."/>
            <person name="Ross M."/>
            <person name="Santibanez J."/>
            <person name="Aqrawi P."/>
            <person name="Gross S."/>
            <person name="Joshi V."/>
            <person name="Fowler G."/>
            <person name="Nazareth L."/>
            <person name="Reid J."/>
            <person name="Worley K."/>
            <person name="Petrosino J."/>
            <person name="Highlander S."/>
            <person name="Gibbs R."/>
        </authorList>
    </citation>
    <scope>NUCLEOTIDE SEQUENCE [LARGE SCALE GENOMIC DNA]</scope>
    <source>
        <strain evidence="3 4">DSM 3986</strain>
    </source>
</reference>
<evidence type="ECO:0000313" key="3">
    <source>
        <dbReference type="EMBL" id="EFU75745.1"/>
    </source>
</evidence>
<protein>
    <submittedName>
        <fullName evidence="3">Macro domain protein</fullName>
    </submittedName>
</protein>